<dbReference type="NCBIfam" id="NF000355">
    <property type="entry name" value="ribo_prot_ABC_F"/>
    <property type="match status" value="1"/>
</dbReference>
<dbReference type="PROSITE" id="PS50893">
    <property type="entry name" value="ABC_TRANSPORTER_2"/>
    <property type="match status" value="2"/>
</dbReference>
<name>A0AAE3DH45_9FIRM</name>
<dbReference type="Pfam" id="PF12848">
    <property type="entry name" value="ABC_tran_Xtn"/>
    <property type="match status" value="1"/>
</dbReference>
<evidence type="ECO:0000256" key="2">
    <source>
        <dbReference type="ARBA" id="ARBA00022840"/>
    </source>
</evidence>
<keyword evidence="1" id="KW-0547">Nucleotide-binding</keyword>
<dbReference type="GO" id="GO:0005524">
    <property type="term" value="F:ATP binding"/>
    <property type="evidence" value="ECO:0007669"/>
    <property type="project" value="UniProtKB-KW"/>
</dbReference>
<dbReference type="GO" id="GO:0016887">
    <property type="term" value="F:ATP hydrolysis activity"/>
    <property type="evidence" value="ECO:0007669"/>
    <property type="project" value="InterPro"/>
</dbReference>
<dbReference type="PROSITE" id="PS00211">
    <property type="entry name" value="ABC_TRANSPORTER_1"/>
    <property type="match status" value="2"/>
</dbReference>
<dbReference type="CDD" id="cd03221">
    <property type="entry name" value="ABCF_EF-3"/>
    <property type="match status" value="2"/>
</dbReference>
<feature type="region of interest" description="Disordered" evidence="3">
    <location>
        <begin position="608"/>
        <end position="635"/>
    </location>
</feature>
<dbReference type="InterPro" id="IPR017871">
    <property type="entry name" value="ABC_transporter-like_CS"/>
</dbReference>
<comment type="caution">
    <text evidence="5">The sequence shown here is derived from an EMBL/GenBank/DDBJ whole genome shotgun (WGS) entry which is preliminary data.</text>
</comment>
<reference evidence="5" key="1">
    <citation type="submission" date="2021-10" db="EMBL/GenBank/DDBJ databases">
        <title>Anaerobic single-cell dispensing facilitates the cultivation of human gut bacteria.</title>
        <authorList>
            <person name="Afrizal A."/>
        </authorList>
    </citation>
    <scope>NUCLEOTIDE SEQUENCE</scope>
    <source>
        <strain evidence="5">CLA-AA-H274</strain>
    </source>
</reference>
<feature type="domain" description="ABC transporter" evidence="4">
    <location>
        <begin position="293"/>
        <end position="510"/>
    </location>
</feature>
<dbReference type="AlphaFoldDB" id="A0AAE3DH45"/>
<feature type="compositionally biased region" description="Basic and acidic residues" evidence="3">
    <location>
        <begin position="608"/>
        <end position="621"/>
    </location>
</feature>
<dbReference type="Pfam" id="PF00005">
    <property type="entry name" value="ABC_tran"/>
    <property type="match status" value="2"/>
</dbReference>
<dbReference type="InterPro" id="IPR003439">
    <property type="entry name" value="ABC_transporter-like_ATP-bd"/>
</dbReference>
<dbReference type="PANTHER" id="PTHR42855:SF2">
    <property type="entry name" value="DRUG RESISTANCE ABC TRANSPORTER,ATP-BINDING PROTEIN"/>
    <property type="match status" value="1"/>
</dbReference>
<keyword evidence="2 5" id="KW-0067">ATP-binding</keyword>
<keyword evidence="6" id="KW-1185">Reference proteome</keyword>
<evidence type="ECO:0000256" key="3">
    <source>
        <dbReference type="SAM" id="MobiDB-lite"/>
    </source>
</evidence>
<dbReference type="InterPro" id="IPR027417">
    <property type="entry name" value="P-loop_NTPase"/>
</dbReference>
<dbReference type="InterPro" id="IPR003593">
    <property type="entry name" value="AAA+_ATPase"/>
</dbReference>
<dbReference type="InterPro" id="IPR051309">
    <property type="entry name" value="ABCF_ATPase"/>
</dbReference>
<dbReference type="InterPro" id="IPR032781">
    <property type="entry name" value="ABC_tran_Xtn"/>
</dbReference>
<dbReference type="Gene3D" id="3.40.50.300">
    <property type="entry name" value="P-loop containing nucleotide triphosphate hydrolases"/>
    <property type="match status" value="2"/>
</dbReference>
<dbReference type="EMBL" id="JAJEPU010000002">
    <property type="protein sequence ID" value="MCC2163470.1"/>
    <property type="molecule type" value="Genomic_DNA"/>
</dbReference>
<dbReference type="PANTHER" id="PTHR42855">
    <property type="entry name" value="ABC TRANSPORTER ATP-BINDING SUBUNIT"/>
    <property type="match status" value="1"/>
</dbReference>
<dbReference type="SMART" id="SM00382">
    <property type="entry name" value="AAA"/>
    <property type="match status" value="2"/>
</dbReference>
<sequence length="667" mass="76481">MLYQIVDGSVSLGGKTILSHINFEIRGNEKIAVVGRNGTGKTTLLRLISGELELDRDDCRQGLGILKSRQLTIGMLHQHLSGDLGRTVEEELLEACPCKDRFDRERFAYEMEYDRLFTGFGFSKEDKQKRLEEFSGGEQTKIAFIRLLLMKPDILLLDEPTNHLDIPTVQWLEEYLREYPHAVVMVSHDRFFLDRTAEVIYEASGTSLVRYAGNYTQYRAEKQHALEIRKKAWERQQEEIKRLDEVIERFRHKPTKASFARAKKKQLERMERVSEPNPEEMRVHFGEISPLILGSKWVFTAEHMKIGYEKPILELSLRIRRGQKIGLIGPNGAGKSTFLKTVAGLLPQIAGEGGPGNQVTIGYFDQHTAEFASDKTVLEYFHELFPAMTEKDARSVLGAYLFRGKDAGRKVAELSGGERSRLVLAELLQSRPNFLVLDEPTNHMDIPAKEVLETAFQAYTGTILFVSHDRYFIRQVADAMLIFDGRSAMYHPFGYEHYLERCRKEAEGVSVAEQVRAEDMALIEGMRAVPKAERHRLREIPTEEAYLDWKLRLVCEKMEPAGAYYGMLEASVRDAEQAICESEVYWREITTITTEATISTEIATEVSTKVETETDQSDRSDLLAQVPDHSSDQAPDFETLRAKRDEAWEVWHQTCLEWFEIWNGETF</sequence>
<dbReference type="SUPFAM" id="SSF52540">
    <property type="entry name" value="P-loop containing nucleoside triphosphate hydrolases"/>
    <property type="match status" value="2"/>
</dbReference>
<dbReference type="FunFam" id="3.40.50.300:FF:000011">
    <property type="entry name" value="Putative ABC transporter ATP-binding component"/>
    <property type="match status" value="1"/>
</dbReference>
<dbReference type="RefSeq" id="WP_308450334.1">
    <property type="nucleotide sequence ID" value="NZ_JAJEPU010000002.1"/>
</dbReference>
<feature type="domain" description="ABC transporter" evidence="4">
    <location>
        <begin position="3"/>
        <end position="230"/>
    </location>
</feature>
<gene>
    <name evidence="5" type="ORF">LKD32_01005</name>
</gene>
<evidence type="ECO:0000313" key="5">
    <source>
        <dbReference type="EMBL" id="MCC2163470.1"/>
    </source>
</evidence>
<evidence type="ECO:0000313" key="6">
    <source>
        <dbReference type="Proteomes" id="UP001198962"/>
    </source>
</evidence>
<evidence type="ECO:0000256" key="1">
    <source>
        <dbReference type="ARBA" id="ARBA00022741"/>
    </source>
</evidence>
<accession>A0AAE3DH45</accession>
<proteinExistence type="predicted"/>
<dbReference type="Proteomes" id="UP001198962">
    <property type="component" value="Unassembled WGS sequence"/>
</dbReference>
<evidence type="ECO:0000259" key="4">
    <source>
        <dbReference type="PROSITE" id="PS50893"/>
    </source>
</evidence>
<protein>
    <submittedName>
        <fullName evidence="5">ATP-binding cassette domain-containing protein</fullName>
    </submittedName>
</protein>
<organism evidence="5 6">
    <name type="scientific">Brotaphodocola catenula</name>
    <dbReference type="NCBI Taxonomy" id="2885361"/>
    <lineage>
        <taxon>Bacteria</taxon>
        <taxon>Bacillati</taxon>
        <taxon>Bacillota</taxon>
        <taxon>Clostridia</taxon>
        <taxon>Lachnospirales</taxon>
        <taxon>Lachnospiraceae</taxon>
        <taxon>Brotaphodocola</taxon>
    </lineage>
</organism>